<dbReference type="AlphaFoldDB" id="A0A8B8IU18"/>
<dbReference type="Proteomes" id="UP001652626">
    <property type="component" value="Chromosome Z"/>
</dbReference>
<dbReference type="GeneID" id="113404100"/>
<keyword evidence="3" id="KW-1185">Reference proteome</keyword>
<dbReference type="RefSeq" id="XP_026500645.2">
    <property type="nucleotide sequence ID" value="XM_026644860.2"/>
</dbReference>
<protein>
    <submittedName>
        <fullName evidence="4">Uncharacterized protein LOC113404100</fullName>
    </submittedName>
</protein>
<dbReference type="GO" id="GO:0097730">
    <property type="term" value="C:non-motile cilium"/>
    <property type="evidence" value="ECO:0007669"/>
    <property type="project" value="TreeGrafter"/>
</dbReference>
<accession>A0A8B8IU18</accession>
<feature type="region of interest" description="Disordered" evidence="1">
    <location>
        <begin position="1"/>
        <end position="40"/>
    </location>
</feature>
<gene>
    <name evidence="4" type="primary">LOC113404100</name>
</gene>
<evidence type="ECO:0000313" key="3">
    <source>
        <dbReference type="Proteomes" id="UP001652626"/>
    </source>
</evidence>
<evidence type="ECO:0000259" key="2">
    <source>
        <dbReference type="Pfam" id="PF21049"/>
    </source>
</evidence>
<evidence type="ECO:0000313" key="4">
    <source>
        <dbReference type="RefSeq" id="XP_026500645.2"/>
    </source>
</evidence>
<reference evidence="4" key="1">
    <citation type="submission" date="2025-08" db="UniProtKB">
        <authorList>
            <consortium name="RefSeq"/>
        </authorList>
    </citation>
    <scope>IDENTIFICATION</scope>
    <source>
        <tissue evidence="4">Whole body</tissue>
    </source>
</reference>
<dbReference type="InterPro" id="IPR048733">
    <property type="entry name" value="CFA69_ARM_dom"/>
</dbReference>
<organism evidence="3 4">
    <name type="scientific">Vanessa tameamea</name>
    <name type="common">Kamehameha butterfly</name>
    <dbReference type="NCBI Taxonomy" id="334116"/>
    <lineage>
        <taxon>Eukaryota</taxon>
        <taxon>Metazoa</taxon>
        <taxon>Ecdysozoa</taxon>
        <taxon>Arthropoda</taxon>
        <taxon>Hexapoda</taxon>
        <taxon>Insecta</taxon>
        <taxon>Pterygota</taxon>
        <taxon>Neoptera</taxon>
        <taxon>Endopterygota</taxon>
        <taxon>Lepidoptera</taxon>
        <taxon>Glossata</taxon>
        <taxon>Ditrysia</taxon>
        <taxon>Papilionoidea</taxon>
        <taxon>Nymphalidae</taxon>
        <taxon>Nymphalinae</taxon>
        <taxon>Vanessa</taxon>
    </lineage>
</organism>
<dbReference type="GO" id="GO:1902093">
    <property type="term" value="P:positive regulation of flagellated sperm motility"/>
    <property type="evidence" value="ECO:0007669"/>
    <property type="project" value="TreeGrafter"/>
</dbReference>
<name>A0A8B8IU18_VANTA</name>
<dbReference type="InterPro" id="IPR048732">
    <property type="entry name" value="CFA69"/>
</dbReference>
<dbReference type="OMA" id="DIDIYVF"/>
<dbReference type="GO" id="GO:0097225">
    <property type="term" value="C:sperm midpiece"/>
    <property type="evidence" value="ECO:0007669"/>
    <property type="project" value="TreeGrafter"/>
</dbReference>
<dbReference type="OrthoDB" id="191673at2759"/>
<sequence>MDKKISIHTSSRGKLPGENPATKEPLATAKGYDDDSIGSSRPHIFKRDKYKIGYKQITRDEYFGKSESVSGSSDTFHCFHGSQGKLYTKEGRLKRNLIKELDPIQIPSKWSEKCRPTSGWQVAATLEFLTTEPMAQQTDRIEAYLRDFSKTSRHGYKIEVLKSLCVVLEYLVENLGNKPNLREGTVLLLKNLDKPILLTAASNIVSQFDELTRYVGFLSYLLIRLEEDQLFDYVARGLIWQLSAGDADRDTGAAPLHVMLRAAGPALHTVVHMLALSSSHRFPAFLEIALLMACDSAEYCIEMLEENVIENIFYRFNPYFPGDKLPAYENNPVDPQDHAVKLGDSSINMSTTLTLLLVLVQALKNYLVANATSRSLFPCPDYYSQRCFIWAYRYECRAREHHHERSTLTVITHALVHCFGERLMAFSSLLMPDIMTLSVLTEVPRRHDWTRTVNFNRAQADLLFKKVLIYLSVAFLKTIPVNNFMVESQNWLLGLMFLLDPGLSPLRAHWSPALFSDLRRTALQALVSTLPVMPPRLVQEYAIIRRILWYIEWYSECPYELPTLYWSLRLLQVATHDRQIASRQNSLKDLFNTHGIIILTHLCYTLLKQKCPPMEKSQVIIALCLRVLTSALEAETRVVCCVYPRLSWPGSVCALASRMLSVVLFSLNKHLIVADRWLISLLNFVWEAIVWQNEHRERFIVNSGVYNLLDIITVSKAPVQCLALAVLCDVVRSGVAVAQLVTWRPSLYPCMVKRGSSIAALLAAVFRDECRSNGVPLDENGVIQNLDSPLQSSESQREIHTQEYPEMKSRRRPECVPAAIAAGSRASKVFALLQLLSEDLKNKVALADEAYNLYKNVRLEAEDEVILVLCSHYLTVQINETWSETKVKRPGLLVQDEAILNEFLEINGGWAKDIRRQQQDVIENRHKRQLEDENSLYVFLQRVRLNVALDALREVRCAARSARTPHPGPQGDAAVEDDASLIRTYRPPLDDQNVTGQCMKLYSIPPTNDAPEENMGSHK</sequence>
<dbReference type="PANTHER" id="PTHR14716">
    <property type="entry name" value="CILIA- AND FLAGELLA-ASSOCIATED PROTEIN 69"/>
    <property type="match status" value="1"/>
</dbReference>
<dbReference type="Pfam" id="PF21049">
    <property type="entry name" value="CFA69_ARM_rpt"/>
    <property type="match status" value="1"/>
</dbReference>
<proteinExistence type="predicted"/>
<dbReference type="PANTHER" id="PTHR14716:SF0">
    <property type="entry name" value="CILIA- AND FLAGELLA-ASSOCIATED PROTEIN 69"/>
    <property type="match status" value="1"/>
</dbReference>
<evidence type="ECO:0000256" key="1">
    <source>
        <dbReference type="SAM" id="MobiDB-lite"/>
    </source>
</evidence>
<feature type="domain" description="Cilia- and flagella-associated protein 69 ARM repeats" evidence="2">
    <location>
        <begin position="676"/>
        <end position="884"/>
    </location>
</feature>